<feature type="transmembrane region" description="Helical" evidence="2">
    <location>
        <begin position="666"/>
        <end position="688"/>
    </location>
</feature>
<feature type="compositionally biased region" description="Gly residues" evidence="1">
    <location>
        <begin position="198"/>
        <end position="207"/>
    </location>
</feature>
<evidence type="ECO:0000256" key="2">
    <source>
        <dbReference type="SAM" id="Phobius"/>
    </source>
</evidence>
<proteinExistence type="predicted"/>
<feature type="compositionally biased region" description="Gly residues" evidence="1">
    <location>
        <begin position="243"/>
        <end position="272"/>
    </location>
</feature>
<reference evidence="4" key="1">
    <citation type="submission" date="2016-10" db="EMBL/GenBank/DDBJ databases">
        <authorList>
            <person name="Varghese N."/>
            <person name="Submissions S."/>
        </authorList>
    </citation>
    <scope>NUCLEOTIDE SEQUENCE [LARGE SCALE GENOMIC DNA]</scope>
    <source>
        <strain evidence="4">DC30,IBRC 10041,KCTC 4046</strain>
    </source>
</reference>
<feature type="transmembrane region" description="Helical" evidence="2">
    <location>
        <begin position="50"/>
        <end position="72"/>
    </location>
</feature>
<feature type="transmembrane region" description="Helical" evidence="2">
    <location>
        <begin position="633"/>
        <end position="654"/>
    </location>
</feature>
<dbReference type="PANTHER" id="PTHR43471:SF1">
    <property type="entry name" value="ABC TRANSPORTER PERMEASE PROTEIN NOSY-RELATED"/>
    <property type="match status" value="1"/>
</dbReference>
<organism evidence="3 4">
    <name type="scientific">Halopenitus persicus</name>
    <dbReference type="NCBI Taxonomy" id="1048396"/>
    <lineage>
        <taxon>Archaea</taxon>
        <taxon>Methanobacteriati</taxon>
        <taxon>Methanobacteriota</taxon>
        <taxon>Stenosarchaea group</taxon>
        <taxon>Halobacteria</taxon>
        <taxon>Halobacteriales</taxon>
        <taxon>Haloferacaceae</taxon>
        <taxon>Halopenitus</taxon>
    </lineage>
</organism>
<dbReference type="AlphaFoldDB" id="A0A1H3JZF7"/>
<dbReference type="GO" id="GO:0005886">
    <property type="term" value="C:plasma membrane"/>
    <property type="evidence" value="ECO:0007669"/>
    <property type="project" value="UniProtKB-SubCell"/>
</dbReference>
<feature type="compositionally biased region" description="Low complexity" evidence="1">
    <location>
        <begin position="187"/>
        <end position="197"/>
    </location>
</feature>
<feature type="transmembrane region" description="Helical" evidence="2">
    <location>
        <begin position="292"/>
        <end position="313"/>
    </location>
</feature>
<feature type="compositionally biased region" description="Low complexity" evidence="1">
    <location>
        <begin position="208"/>
        <end position="242"/>
    </location>
</feature>
<evidence type="ECO:0000313" key="3">
    <source>
        <dbReference type="EMBL" id="SDY44915.1"/>
    </source>
</evidence>
<dbReference type="EMBL" id="FNPC01000005">
    <property type="protein sequence ID" value="SDY44915.1"/>
    <property type="molecule type" value="Genomic_DNA"/>
</dbReference>
<keyword evidence="2" id="KW-0812">Transmembrane</keyword>
<name>A0A1H3JZF7_9EURY</name>
<dbReference type="GO" id="GO:0140359">
    <property type="term" value="F:ABC-type transporter activity"/>
    <property type="evidence" value="ECO:0007669"/>
    <property type="project" value="InterPro"/>
</dbReference>
<keyword evidence="4" id="KW-1185">Reference proteome</keyword>
<protein>
    <submittedName>
        <fullName evidence="3">ABC-type transport system permease protein</fullName>
    </submittedName>
</protein>
<keyword evidence="2" id="KW-0472">Membrane</keyword>
<feature type="transmembrane region" description="Helical" evidence="2">
    <location>
        <begin position="395"/>
        <end position="425"/>
    </location>
</feature>
<feature type="transmembrane region" description="Helical" evidence="2">
    <location>
        <begin position="445"/>
        <end position="467"/>
    </location>
</feature>
<evidence type="ECO:0000256" key="1">
    <source>
        <dbReference type="SAM" id="MobiDB-lite"/>
    </source>
</evidence>
<dbReference type="Proteomes" id="UP000199079">
    <property type="component" value="Unassembled WGS sequence"/>
</dbReference>
<dbReference type="Pfam" id="PF12679">
    <property type="entry name" value="ABC2_membrane_2"/>
    <property type="match status" value="1"/>
</dbReference>
<dbReference type="RefSeq" id="WP_256335700.1">
    <property type="nucleotide sequence ID" value="NZ_FNPC01000005.1"/>
</dbReference>
<keyword evidence="2" id="KW-1133">Transmembrane helix</keyword>
<feature type="transmembrane region" description="Helical" evidence="2">
    <location>
        <begin position="344"/>
        <end position="362"/>
    </location>
</feature>
<accession>A0A1H3JZF7</accession>
<dbReference type="PANTHER" id="PTHR43471">
    <property type="entry name" value="ABC TRANSPORTER PERMEASE"/>
    <property type="match status" value="1"/>
</dbReference>
<evidence type="ECO:0000313" key="4">
    <source>
        <dbReference type="Proteomes" id="UP000199079"/>
    </source>
</evidence>
<sequence length="689" mass="69781">MRSTDATDDRPDASGRLRRLRRLPDRIRRVLRIARWETSRTAGTVDRRTALLGLAVLLLAGTVLGVGLAAGIDGAAVDRDIYRVGVEADSPYHEALAAEPAIDTATPEIDALGDRLDAILLERDAGVRLLVADDRKGAAAASAVRDAVRAHNERLMAAETDRTAAYPVNVTVRYVQREVAVVGADPTTGAGSTDRAGGTTGDGGSAGTEGTETTETGATTGGTEATTEAGTSTEAGDANHSAGSGGSGGSGSTAGDESGGSGLGPPSIGGGASALFGTTSGSPASISPPFPFASLVLAFAFLVPLNVLIQAYGSTILGERVNRRGELLLVSPATRGEIVAGKTLPYLLAAVLMTVAIAAAVGGGVVSVLAVVPIALVFLAATFLAGMFARSFTELTFLTVTVTVVLTSYVFVPAIFTTVTPIALISPLTLVVRDLQGAGVGIGEYLFSTGPFYVAGTLLFVLGTGTYREEDMFTQKRVPAKLLDALAGRLTGLRSVAVLAACTIPFVFLAELLAVAVLFAAPVSLSVPVLLIAIAGIEEVAKSLPVYAGFQRGVFPNGGAAGDAEGTVESEDGAFAAHDRLAIALGIAAGAGFFLGEKLTAAVQVVGLPSVTLGRAAFTPSGVLPPNAGDGTVALVAIGLFLAPLTLHATTAAVSALGARRGRGRYVLALVLATGLHAAYNYGVVSLYG</sequence>
<feature type="region of interest" description="Disordered" evidence="1">
    <location>
        <begin position="185"/>
        <end position="275"/>
    </location>
</feature>
<feature type="transmembrane region" description="Helical" evidence="2">
    <location>
        <begin position="496"/>
        <end position="521"/>
    </location>
</feature>
<gene>
    <name evidence="3" type="ORF">SAMN05216564_105187</name>
</gene>
<feature type="transmembrane region" description="Helical" evidence="2">
    <location>
        <begin position="368"/>
        <end position="388"/>
    </location>
</feature>